<protein>
    <submittedName>
        <fullName evidence="2">Uncharacterized protein</fullName>
    </submittedName>
</protein>
<evidence type="ECO:0000313" key="3">
    <source>
        <dbReference type="Proteomes" id="UP000179047"/>
    </source>
</evidence>
<accession>A0A1F8GUM7</accession>
<feature type="coiled-coil region" evidence="1">
    <location>
        <begin position="22"/>
        <end position="88"/>
    </location>
</feature>
<dbReference type="Proteomes" id="UP000179047">
    <property type="component" value="Unassembled WGS sequence"/>
</dbReference>
<dbReference type="EMBL" id="MGKP01000013">
    <property type="protein sequence ID" value="OGN28700.1"/>
    <property type="molecule type" value="Genomic_DNA"/>
</dbReference>
<comment type="caution">
    <text evidence="2">The sequence shown here is derived from an EMBL/GenBank/DDBJ whole genome shotgun (WGS) entry which is preliminary data.</text>
</comment>
<sequence length="94" mass="11013">MSPKKQLKVTNEDLLKAINGGFNNVQEQLDDVRQRMTTKEDLEKLEIKLTNKIDAVQESVNILEEVDVLDLQKRVQKNEKEIRTLNRHVFHKTT</sequence>
<dbReference type="AlphaFoldDB" id="A0A1F8GUM7"/>
<reference evidence="2 3" key="1">
    <citation type="journal article" date="2016" name="Nat. Commun.">
        <title>Thousands of microbial genomes shed light on interconnected biogeochemical processes in an aquifer system.</title>
        <authorList>
            <person name="Anantharaman K."/>
            <person name="Brown C.T."/>
            <person name="Hug L.A."/>
            <person name="Sharon I."/>
            <person name="Castelle C.J."/>
            <person name="Probst A.J."/>
            <person name="Thomas B.C."/>
            <person name="Singh A."/>
            <person name="Wilkins M.J."/>
            <person name="Karaoz U."/>
            <person name="Brodie E.L."/>
            <person name="Williams K.H."/>
            <person name="Hubbard S.S."/>
            <person name="Banfield J.F."/>
        </authorList>
    </citation>
    <scope>NUCLEOTIDE SEQUENCE [LARGE SCALE GENOMIC DNA]</scope>
</reference>
<keyword evidence="1" id="KW-0175">Coiled coil</keyword>
<dbReference type="STRING" id="1802701.A3A33_02005"/>
<evidence type="ECO:0000313" key="2">
    <source>
        <dbReference type="EMBL" id="OGN28700.1"/>
    </source>
</evidence>
<proteinExistence type="predicted"/>
<name>A0A1F8GUM7_9BACT</name>
<organism evidence="2 3">
    <name type="scientific">Candidatus Yanofskybacteria bacterium RIFCSPLOWO2_01_FULL_49_25</name>
    <dbReference type="NCBI Taxonomy" id="1802701"/>
    <lineage>
        <taxon>Bacteria</taxon>
        <taxon>Candidatus Yanofskyibacteriota</taxon>
    </lineage>
</organism>
<evidence type="ECO:0000256" key="1">
    <source>
        <dbReference type="SAM" id="Coils"/>
    </source>
</evidence>
<gene>
    <name evidence="2" type="ORF">A3A33_02005</name>
</gene>